<dbReference type="InterPro" id="IPR034151">
    <property type="entry name" value="TOPRIM_DnaG_bac"/>
</dbReference>
<proteinExistence type="inferred from homology"/>
<dbReference type="Gene3D" id="3.40.1360.10">
    <property type="match status" value="1"/>
</dbReference>
<keyword evidence="11 12" id="KW-0804">Transcription</keyword>
<dbReference type="HAMAP" id="MF_00974">
    <property type="entry name" value="DNA_primase_DnaG"/>
    <property type="match status" value="1"/>
</dbReference>
<keyword evidence="10 12" id="KW-0238">DNA-binding</keyword>
<dbReference type="SMART" id="SM00493">
    <property type="entry name" value="TOPRIM"/>
    <property type="match status" value="1"/>
</dbReference>
<evidence type="ECO:0000313" key="16">
    <source>
        <dbReference type="EMBL" id="QOQ87944.1"/>
    </source>
</evidence>
<evidence type="ECO:0000256" key="2">
    <source>
        <dbReference type="ARBA" id="ARBA00022515"/>
    </source>
</evidence>
<dbReference type="EC" id="2.7.7.101" evidence="12"/>
<evidence type="ECO:0000259" key="15">
    <source>
        <dbReference type="PROSITE" id="PS50880"/>
    </source>
</evidence>
<dbReference type="SMART" id="SM00400">
    <property type="entry name" value="ZnF_CHCC"/>
    <property type="match status" value="1"/>
</dbReference>
<dbReference type="GO" id="GO:0005737">
    <property type="term" value="C:cytoplasm"/>
    <property type="evidence" value="ECO:0007669"/>
    <property type="project" value="TreeGrafter"/>
</dbReference>
<dbReference type="InterPro" id="IPR016136">
    <property type="entry name" value="DNA_helicase_N/primase_C"/>
</dbReference>
<keyword evidence="2 12" id="KW-0639">Primosome</keyword>
<evidence type="ECO:0000256" key="8">
    <source>
        <dbReference type="ARBA" id="ARBA00022833"/>
    </source>
</evidence>
<dbReference type="NCBIfam" id="TIGR01391">
    <property type="entry name" value="dnaG"/>
    <property type="match status" value="1"/>
</dbReference>
<comment type="function">
    <text evidence="12 13">RNA polymerase that catalyzes the synthesis of short RNA molecules used as primers for DNA polymerase during DNA replication.</text>
</comment>
<dbReference type="SUPFAM" id="SSF57783">
    <property type="entry name" value="Zinc beta-ribbon"/>
    <property type="match status" value="1"/>
</dbReference>
<dbReference type="InterPro" id="IPR050219">
    <property type="entry name" value="DnaG_primase"/>
</dbReference>
<keyword evidence="5 12" id="KW-0235">DNA replication</keyword>
<evidence type="ECO:0000256" key="9">
    <source>
        <dbReference type="ARBA" id="ARBA00022842"/>
    </source>
</evidence>
<comment type="similarity">
    <text evidence="12 13">Belongs to the DnaG primase family.</text>
</comment>
<dbReference type="SUPFAM" id="SSF56731">
    <property type="entry name" value="DNA primase core"/>
    <property type="match status" value="1"/>
</dbReference>
<evidence type="ECO:0000256" key="7">
    <source>
        <dbReference type="ARBA" id="ARBA00022771"/>
    </source>
</evidence>
<feature type="zinc finger region" description="CHC2-type" evidence="12 14">
    <location>
        <begin position="37"/>
        <end position="61"/>
    </location>
</feature>
<evidence type="ECO:0000256" key="1">
    <source>
        <dbReference type="ARBA" id="ARBA00022478"/>
    </source>
</evidence>
<dbReference type="Gene3D" id="3.90.980.10">
    <property type="entry name" value="DNA primase, catalytic core, N-terminal domain"/>
    <property type="match status" value="1"/>
</dbReference>
<evidence type="ECO:0000256" key="14">
    <source>
        <dbReference type="PIRSR" id="PIRSR002811-1"/>
    </source>
</evidence>
<evidence type="ECO:0000256" key="5">
    <source>
        <dbReference type="ARBA" id="ARBA00022705"/>
    </source>
</evidence>
<comment type="catalytic activity">
    <reaction evidence="12">
        <text>ssDNA + n NTP = ssDNA/pppN(pN)n-1 hybrid + (n-1) diphosphate.</text>
        <dbReference type="EC" id="2.7.7.101"/>
    </reaction>
</comment>
<dbReference type="Gene3D" id="3.90.580.10">
    <property type="entry name" value="Zinc finger, CHC2-type domain"/>
    <property type="match status" value="1"/>
</dbReference>
<dbReference type="RefSeq" id="WP_025802080.1">
    <property type="nucleotide sequence ID" value="NZ_CP053842.1"/>
</dbReference>
<comment type="cofactor">
    <cofactor evidence="12 13 14">
        <name>Zn(2+)</name>
        <dbReference type="ChEBI" id="CHEBI:29105"/>
    </cofactor>
    <text evidence="12 13 14">Binds 1 zinc ion per monomer.</text>
</comment>
<comment type="domain">
    <text evidence="12">Contains an N-terminal zinc-binding domain, a central core domain that contains the primase activity, and a C-terminal DnaB-binding domain.</text>
</comment>
<dbReference type="GO" id="GO:0003899">
    <property type="term" value="F:DNA-directed RNA polymerase activity"/>
    <property type="evidence" value="ECO:0007669"/>
    <property type="project" value="UniProtKB-UniRule"/>
</dbReference>
<evidence type="ECO:0000256" key="11">
    <source>
        <dbReference type="ARBA" id="ARBA00023163"/>
    </source>
</evidence>
<dbReference type="PROSITE" id="PS50880">
    <property type="entry name" value="TOPRIM"/>
    <property type="match status" value="1"/>
</dbReference>
<protein>
    <recommendedName>
        <fullName evidence="12 13">DNA primase</fullName>
        <ecNumber evidence="12">2.7.7.101</ecNumber>
    </recommendedName>
</protein>
<dbReference type="OrthoDB" id="9803773at2"/>
<dbReference type="GO" id="GO:0006269">
    <property type="term" value="P:DNA replication, synthesis of primer"/>
    <property type="evidence" value="ECO:0007669"/>
    <property type="project" value="UniProtKB-UniRule"/>
</dbReference>
<dbReference type="InterPro" id="IPR037068">
    <property type="entry name" value="DNA_primase_core_N_sf"/>
</dbReference>
<evidence type="ECO:0000313" key="17">
    <source>
        <dbReference type="Proteomes" id="UP000594749"/>
    </source>
</evidence>
<dbReference type="Pfam" id="PF08275">
    <property type="entry name" value="DNAG_N"/>
    <property type="match status" value="1"/>
</dbReference>
<dbReference type="Pfam" id="PF01807">
    <property type="entry name" value="Zn_ribbon_DnaG"/>
    <property type="match status" value="1"/>
</dbReference>
<dbReference type="Pfam" id="PF13662">
    <property type="entry name" value="Toprim_4"/>
    <property type="match status" value="1"/>
</dbReference>
<dbReference type="GO" id="GO:0000428">
    <property type="term" value="C:DNA-directed RNA polymerase complex"/>
    <property type="evidence" value="ECO:0007669"/>
    <property type="project" value="UniProtKB-KW"/>
</dbReference>
<evidence type="ECO:0000256" key="4">
    <source>
        <dbReference type="ARBA" id="ARBA00022695"/>
    </source>
</evidence>
<dbReference type="Proteomes" id="UP000594749">
    <property type="component" value="Chromosome"/>
</dbReference>
<keyword evidence="17" id="KW-1185">Reference proteome</keyword>
<dbReference type="InterPro" id="IPR036977">
    <property type="entry name" value="DNA_primase_Znf_CHC2"/>
</dbReference>
<evidence type="ECO:0000256" key="10">
    <source>
        <dbReference type="ARBA" id="ARBA00023125"/>
    </source>
</evidence>
<dbReference type="AlphaFoldDB" id="A0A7M1LJ30"/>
<dbReference type="EMBL" id="CP063078">
    <property type="protein sequence ID" value="QOQ87944.1"/>
    <property type="molecule type" value="Genomic_DNA"/>
</dbReference>
<dbReference type="InterPro" id="IPR006295">
    <property type="entry name" value="DNA_primase_DnaG"/>
</dbReference>
<dbReference type="InterPro" id="IPR013264">
    <property type="entry name" value="DNAG_N"/>
</dbReference>
<keyword evidence="1 12" id="KW-0240">DNA-directed RNA polymerase</keyword>
<dbReference type="GO" id="GO:1990077">
    <property type="term" value="C:primosome complex"/>
    <property type="evidence" value="ECO:0007669"/>
    <property type="project" value="UniProtKB-KW"/>
</dbReference>
<reference evidence="16 17" key="1">
    <citation type="submission" date="2020-10" db="EMBL/GenBank/DDBJ databases">
        <title>Campylobacter and Helicobacter PacBio genomes.</title>
        <authorList>
            <person name="Lane C."/>
        </authorList>
    </citation>
    <scope>NUCLEOTIDE SEQUENCE [LARGE SCALE GENOMIC DNA]</scope>
    <source>
        <strain evidence="16 17">2016D-0077</strain>
    </source>
</reference>
<dbReference type="PANTHER" id="PTHR30313:SF2">
    <property type="entry name" value="DNA PRIMASE"/>
    <property type="match status" value="1"/>
</dbReference>
<evidence type="ECO:0000256" key="6">
    <source>
        <dbReference type="ARBA" id="ARBA00022723"/>
    </source>
</evidence>
<dbReference type="InterPro" id="IPR002694">
    <property type="entry name" value="Znf_CHC2"/>
</dbReference>
<gene>
    <name evidence="12" type="primary">dnaG</name>
    <name evidence="16" type="ORF">IMC76_03865</name>
</gene>
<keyword evidence="4 12" id="KW-0548">Nucleotidyltransferase</keyword>
<dbReference type="InterPro" id="IPR006171">
    <property type="entry name" value="TOPRIM_dom"/>
</dbReference>
<keyword evidence="7 12" id="KW-0863">Zinc-finger</keyword>
<name>A0A7M1LJ30_9BACT</name>
<keyword evidence="9" id="KW-0460">Magnesium</keyword>
<keyword evidence="8 12" id="KW-0862">Zinc</keyword>
<organism evidence="16 17">
    <name type="scientific">Campylobacter corcagiensis</name>
    <dbReference type="NCBI Taxonomy" id="1448857"/>
    <lineage>
        <taxon>Bacteria</taxon>
        <taxon>Pseudomonadati</taxon>
        <taxon>Campylobacterota</taxon>
        <taxon>Epsilonproteobacteria</taxon>
        <taxon>Campylobacterales</taxon>
        <taxon>Campylobacteraceae</taxon>
        <taxon>Campylobacter</taxon>
    </lineage>
</organism>
<keyword evidence="6 12" id="KW-0479">Metal-binding</keyword>
<dbReference type="FunFam" id="3.90.580.10:FF:000001">
    <property type="entry name" value="DNA primase"/>
    <property type="match status" value="1"/>
</dbReference>
<dbReference type="PIRSF" id="PIRSF002811">
    <property type="entry name" value="DnaG"/>
    <property type="match status" value="1"/>
</dbReference>
<comment type="subunit">
    <text evidence="12">Monomer. Interacts with DnaB.</text>
</comment>
<evidence type="ECO:0000256" key="13">
    <source>
        <dbReference type="PIRNR" id="PIRNR002811"/>
    </source>
</evidence>
<keyword evidence="3 12" id="KW-0808">Transferase</keyword>
<accession>A0A7M1LJ30</accession>
<sequence>MIKQESIDRLLEVTDIVDVVSQYVNLKRSGRNFVGLCPFHDDRNPSMSVSQDMGIYHCFSCKAGGNAINFIKEYEHLSYPEAIEKLANMQGFTLEYTKDNINKKHLDIKILDVVNGYYKFCLYQNHKALDYLYKRGFDDALIDKFELGYAPASHYTTNLLENEGIDKKDALEVGIIKQNENGVYASFIERITFPIKNHTGKLVGFGGRTITNHPAKYVNSPESVVFDKSRIFYAYDKAKDEIHKKGEILITEGYMDTIMLHKAKFSNAVAVLGTALTQKHLPLIRRSGAKVVLMFDGDGAGKSAAYKSSVLLMKNKIDASVVIIPDGADPADLVQAGEVLKLDKILNTKIEAGEFVIKNIANNFELARPLQKQKALEEIQKFTKELPMIVANSYQNLVANLLGVDIGSFSLTQGKFTPNAKQDKRANLTPKKDYLELQILKTLAVDKEIFNSVKNSIRKDYFITHYDIWEAIFENSPDGEILVRELEIDDSVDEFKEVQEFFKALKLLIIANYKKRLNLLKISSDPDKFAKMNAIQNSIRKLEKDKI</sequence>
<dbReference type="Gene3D" id="1.10.860.10">
    <property type="entry name" value="DNAb Helicase, Chain A"/>
    <property type="match status" value="1"/>
</dbReference>
<dbReference type="CDD" id="cd03364">
    <property type="entry name" value="TOPRIM_DnaG_primases"/>
    <property type="match status" value="1"/>
</dbReference>
<evidence type="ECO:0000256" key="12">
    <source>
        <dbReference type="HAMAP-Rule" id="MF_00974"/>
    </source>
</evidence>
<feature type="domain" description="Toprim" evidence="15">
    <location>
        <begin position="246"/>
        <end position="327"/>
    </location>
</feature>
<dbReference type="PANTHER" id="PTHR30313">
    <property type="entry name" value="DNA PRIMASE"/>
    <property type="match status" value="1"/>
</dbReference>
<dbReference type="InterPro" id="IPR030846">
    <property type="entry name" value="DnaG_bac"/>
</dbReference>
<dbReference type="GO" id="GO:0008270">
    <property type="term" value="F:zinc ion binding"/>
    <property type="evidence" value="ECO:0007669"/>
    <property type="project" value="UniProtKB-UniRule"/>
</dbReference>
<evidence type="ECO:0000256" key="3">
    <source>
        <dbReference type="ARBA" id="ARBA00022679"/>
    </source>
</evidence>
<dbReference type="GO" id="GO:0003677">
    <property type="term" value="F:DNA binding"/>
    <property type="evidence" value="ECO:0007669"/>
    <property type="project" value="UniProtKB-KW"/>
</dbReference>